<evidence type="ECO:0000313" key="2">
    <source>
        <dbReference type="EMBL" id="KAF7362638.1"/>
    </source>
</evidence>
<reference evidence="2" key="1">
    <citation type="submission" date="2020-05" db="EMBL/GenBank/DDBJ databases">
        <title>Mycena genomes resolve the evolution of fungal bioluminescence.</title>
        <authorList>
            <person name="Tsai I.J."/>
        </authorList>
    </citation>
    <scope>NUCLEOTIDE SEQUENCE</scope>
    <source>
        <strain evidence="2">CCC161011</strain>
    </source>
</reference>
<accession>A0A8H7D8D5</accession>
<comment type="caution">
    <text evidence="2">The sequence shown here is derived from an EMBL/GenBank/DDBJ whole genome shotgun (WGS) entry which is preliminary data.</text>
</comment>
<dbReference type="OrthoDB" id="3052633at2759"/>
<keyword evidence="3" id="KW-1185">Reference proteome</keyword>
<dbReference type="Proteomes" id="UP000620124">
    <property type="component" value="Unassembled WGS sequence"/>
</dbReference>
<dbReference type="AlphaFoldDB" id="A0A8H7D8D5"/>
<gene>
    <name evidence="2" type="ORF">MVEN_00612900</name>
</gene>
<keyword evidence="1" id="KW-1133">Transmembrane helix</keyword>
<evidence type="ECO:0000256" key="1">
    <source>
        <dbReference type="SAM" id="Phobius"/>
    </source>
</evidence>
<dbReference type="EMBL" id="JACAZI010000004">
    <property type="protein sequence ID" value="KAF7362638.1"/>
    <property type="molecule type" value="Genomic_DNA"/>
</dbReference>
<sequence>MGVSWPISPPPRFTIAVRQSFRRTLRPSIHSSPSSVRIGGIIADVLSETIVIAVTVSRTFGLRNNEIPFAGKKRPGLALLLLRDGTIYFLTLLVLSLADMLVLIFDHVPEFATRYDYWVVPYYTPVFRTIIICRFLLMLRAVYYDDGADADSAVIDHSIHFASQVIGPLGAPVDATLFDEGSDIEDEESVYAEDPFVAGLVMMSDAPAAREKDKAVVLQGSNSRTEVEGEII</sequence>
<keyword evidence="1" id="KW-0472">Membrane</keyword>
<name>A0A8H7D8D5_9AGAR</name>
<evidence type="ECO:0000313" key="3">
    <source>
        <dbReference type="Proteomes" id="UP000620124"/>
    </source>
</evidence>
<feature type="transmembrane region" description="Helical" evidence="1">
    <location>
        <begin position="117"/>
        <end position="137"/>
    </location>
</feature>
<keyword evidence="1" id="KW-0812">Transmembrane</keyword>
<proteinExistence type="predicted"/>
<protein>
    <submittedName>
        <fullName evidence="2">Uncharacterized protein</fullName>
    </submittedName>
</protein>
<organism evidence="2 3">
    <name type="scientific">Mycena venus</name>
    <dbReference type="NCBI Taxonomy" id="2733690"/>
    <lineage>
        <taxon>Eukaryota</taxon>
        <taxon>Fungi</taxon>
        <taxon>Dikarya</taxon>
        <taxon>Basidiomycota</taxon>
        <taxon>Agaricomycotina</taxon>
        <taxon>Agaricomycetes</taxon>
        <taxon>Agaricomycetidae</taxon>
        <taxon>Agaricales</taxon>
        <taxon>Marasmiineae</taxon>
        <taxon>Mycenaceae</taxon>
        <taxon>Mycena</taxon>
    </lineage>
</organism>